<evidence type="ECO:0000313" key="2">
    <source>
        <dbReference type="Proteomes" id="UP000518266"/>
    </source>
</evidence>
<keyword evidence="2" id="KW-1185">Reference proteome</keyword>
<dbReference type="AlphaFoldDB" id="A0A7J5Y540"/>
<name>A0A7J5Y540_DISMA</name>
<evidence type="ECO:0000313" key="1">
    <source>
        <dbReference type="EMBL" id="KAF3844223.1"/>
    </source>
</evidence>
<dbReference type="Proteomes" id="UP000518266">
    <property type="component" value="Unassembled WGS sequence"/>
</dbReference>
<proteinExistence type="predicted"/>
<reference evidence="1 2" key="1">
    <citation type="submission" date="2020-03" db="EMBL/GenBank/DDBJ databases">
        <title>Dissostichus mawsoni Genome sequencing and assembly.</title>
        <authorList>
            <person name="Park H."/>
        </authorList>
    </citation>
    <scope>NUCLEOTIDE SEQUENCE [LARGE SCALE GENOMIC DNA]</scope>
    <source>
        <strain evidence="1">DM0001</strain>
        <tissue evidence="1">Muscle</tissue>
    </source>
</reference>
<protein>
    <submittedName>
        <fullName evidence="1">Uncharacterized protein</fullName>
    </submittedName>
</protein>
<organism evidence="1 2">
    <name type="scientific">Dissostichus mawsoni</name>
    <name type="common">Antarctic cod</name>
    <dbReference type="NCBI Taxonomy" id="36200"/>
    <lineage>
        <taxon>Eukaryota</taxon>
        <taxon>Metazoa</taxon>
        <taxon>Chordata</taxon>
        <taxon>Craniata</taxon>
        <taxon>Vertebrata</taxon>
        <taxon>Euteleostomi</taxon>
        <taxon>Actinopterygii</taxon>
        <taxon>Neopterygii</taxon>
        <taxon>Teleostei</taxon>
        <taxon>Neoteleostei</taxon>
        <taxon>Acanthomorphata</taxon>
        <taxon>Eupercaria</taxon>
        <taxon>Perciformes</taxon>
        <taxon>Notothenioidei</taxon>
        <taxon>Nototheniidae</taxon>
        <taxon>Dissostichus</taxon>
    </lineage>
</organism>
<accession>A0A7J5Y540</accession>
<gene>
    <name evidence="1" type="ORF">F7725_013564</name>
</gene>
<dbReference type="EMBL" id="JAAKFY010000016">
    <property type="protein sequence ID" value="KAF3844223.1"/>
    <property type="molecule type" value="Genomic_DNA"/>
</dbReference>
<comment type="caution">
    <text evidence="1">The sequence shown here is derived from an EMBL/GenBank/DDBJ whole genome shotgun (WGS) entry which is preliminary data.</text>
</comment>
<sequence length="81" mass="8777">MDPPLVLAIIQFHDPRDVKAQLEHSWVMGGYSCSFSSACAAVQTGFREDLFGCVSPGRSVHRLSDGRLSLQPRCLSGTADP</sequence>